<dbReference type="AlphaFoldDB" id="A0A840IK41"/>
<dbReference type="InterPro" id="IPR036249">
    <property type="entry name" value="Thioredoxin-like_sf"/>
</dbReference>
<dbReference type="SUPFAM" id="SSF52833">
    <property type="entry name" value="Thioredoxin-like"/>
    <property type="match status" value="1"/>
</dbReference>
<evidence type="ECO:0000313" key="3">
    <source>
        <dbReference type="Proteomes" id="UP000585272"/>
    </source>
</evidence>
<name>A0A840IK41_9ACTN</name>
<dbReference type="GO" id="GO:0016491">
    <property type="term" value="F:oxidoreductase activity"/>
    <property type="evidence" value="ECO:0007669"/>
    <property type="project" value="InterPro"/>
</dbReference>
<keyword evidence="3" id="KW-1185">Reference proteome</keyword>
<dbReference type="InterPro" id="IPR000866">
    <property type="entry name" value="AhpC/TSA"/>
</dbReference>
<dbReference type="InterPro" id="IPR013766">
    <property type="entry name" value="Thioredoxin_domain"/>
</dbReference>
<dbReference type="Pfam" id="PF00578">
    <property type="entry name" value="AhpC-TSA"/>
    <property type="match status" value="1"/>
</dbReference>
<protein>
    <submittedName>
        <fullName evidence="2">Cytochrome c biogenesis protein CcmG/thiol:disulfide interchange protein DsbE</fullName>
    </submittedName>
</protein>
<feature type="domain" description="Thioredoxin" evidence="1">
    <location>
        <begin position="40"/>
        <end position="182"/>
    </location>
</feature>
<dbReference type="PROSITE" id="PS00194">
    <property type="entry name" value="THIOREDOXIN_1"/>
    <property type="match status" value="1"/>
</dbReference>
<dbReference type="PANTHER" id="PTHR42852:SF13">
    <property type="entry name" value="PROTEIN DIPZ"/>
    <property type="match status" value="1"/>
</dbReference>
<evidence type="ECO:0000313" key="2">
    <source>
        <dbReference type="EMBL" id="MBB4664513.1"/>
    </source>
</evidence>
<dbReference type="InterPro" id="IPR017937">
    <property type="entry name" value="Thioredoxin_CS"/>
</dbReference>
<comment type="caution">
    <text evidence="2">The sequence shown here is derived from an EMBL/GenBank/DDBJ whole genome shotgun (WGS) entry which is preliminary data.</text>
</comment>
<dbReference type="RefSeq" id="WP_183344620.1">
    <property type="nucleotide sequence ID" value="NZ_JACHNU010000007.1"/>
</dbReference>
<sequence length="182" mass="19908">MRRIAVPGLVAALAVALVALLIFGVLQTTDDSSLDQAIARGEKPAAQSVTLNRLDGGGTDALANHRGRVVVVNFFASWCPPCEEEAPLLNRVQRQLEARGGTVIGVAVDDARGDTQRFVDDHGVRFPVLRDVDRSFSKSFEVKGLPETFVIDEQGRITALQRQQITQRWVDDHLAPLLAEQQ</sequence>
<gene>
    <name evidence="2" type="ORF">BDZ31_004124</name>
</gene>
<dbReference type="PANTHER" id="PTHR42852">
    <property type="entry name" value="THIOL:DISULFIDE INTERCHANGE PROTEIN DSBE"/>
    <property type="match status" value="1"/>
</dbReference>
<proteinExistence type="predicted"/>
<organism evidence="2 3">
    <name type="scientific">Conexibacter arvalis</name>
    <dbReference type="NCBI Taxonomy" id="912552"/>
    <lineage>
        <taxon>Bacteria</taxon>
        <taxon>Bacillati</taxon>
        <taxon>Actinomycetota</taxon>
        <taxon>Thermoleophilia</taxon>
        <taxon>Solirubrobacterales</taxon>
        <taxon>Conexibacteraceae</taxon>
        <taxon>Conexibacter</taxon>
    </lineage>
</organism>
<dbReference type="Proteomes" id="UP000585272">
    <property type="component" value="Unassembled WGS sequence"/>
</dbReference>
<evidence type="ECO:0000259" key="1">
    <source>
        <dbReference type="PROSITE" id="PS51352"/>
    </source>
</evidence>
<dbReference type="PROSITE" id="PS51352">
    <property type="entry name" value="THIOREDOXIN_2"/>
    <property type="match status" value="1"/>
</dbReference>
<reference evidence="2 3" key="1">
    <citation type="submission" date="2020-08" db="EMBL/GenBank/DDBJ databases">
        <title>Genomic Encyclopedia of Archaeal and Bacterial Type Strains, Phase II (KMG-II): from individual species to whole genera.</title>
        <authorList>
            <person name="Goeker M."/>
        </authorList>
    </citation>
    <scope>NUCLEOTIDE SEQUENCE [LARGE SCALE GENOMIC DNA]</scope>
    <source>
        <strain evidence="2 3">DSM 23288</strain>
    </source>
</reference>
<dbReference type="CDD" id="cd02966">
    <property type="entry name" value="TlpA_like_family"/>
    <property type="match status" value="1"/>
</dbReference>
<dbReference type="GO" id="GO:0016209">
    <property type="term" value="F:antioxidant activity"/>
    <property type="evidence" value="ECO:0007669"/>
    <property type="project" value="InterPro"/>
</dbReference>
<dbReference type="InterPro" id="IPR050553">
    <property type="entry name" value="Thioredoxin_ResA/DsbE_sf"/>
</dbReference>
<dbReference type="Gene3D" id="3.40.30.10">
    <property type="entry name" value="Glutaredoxin"/>
    <property type="match status" value="1"/>
</dbReference>
<dbReference type="EMBL" id="JACHNU010000007">
    <property type="protein sequence ID" value="MBB4664513.1"/>
    <property type="molecule type" value="Genomic_DNA"/>
</dbReference>
<accession>A0A840IK41</accession>